<dbReference type="HOGENOM" id="CLU_012062_22_2_1"/>
<feature type="domain" description="RRM" evidence="10">
    <location>
        <begin position="11"/>
        <end position="89"/>
    </location>
</feature>
<dbReference type="SUPFAM" id="SSF63570">
    <property type="entry name" value="PABC (PABP) domain"/>
    <property type="match status" value="1"/>
</dbReference>
<dbReference type="CDD" id="cd12380">
    <property type="entry name" value="RRM3_I_PABPs"/>
    <property type="match status" value="1"/>
</dbReference>
<accession>H0VEW1</accession>
<dbReference type="SMART" id="SM00360">
    <property type="entry name" value="RRM"/>
    <property type="match status" value="4"/>
</dbReference>
<evidence type="ECO:0000256" key="5">
    <source>
        <dbReference type="ARBA" id="ARBA00022884"/>
    </source>
</evidence>
<dbReference type="PROSITE" id="PS50102">
    <property type="entry name" value="RRM"/>
    <property type="match status" value="4"/>
</dbReference>
<dbReference type="FunFam" id="1.10.1900.10:FF:000001">
    <property type="entry name" value="Polyadenylate-binding protein"/>
    <property type="match status" value="1"/>
</dbReference>
<feature type="domain" description="RRM" evidence="10">
    <location>
        <begin position="294"/>
        <end position="370"/>
    </location>
</feature>
<dbReference type="InterPro" id="IPR002004">
    <property type="entry name" value="PABP_HYD_C"/>
</dbReference>
<keyword evidence="7" id="KW-0507">mRNA processing</keyword>
<evidence type="ECO:0000256" key="6">
    <source>
        <dbReference type="ARBA" id="ARBA00023161"/>
    </source>
</evidence>
<dbReference type="PANTHER" id="PTHR24012">
    <property type="entry name" value="RNA BINDING PROTEIN"/>
    <property type="match status" value="1"/>
</dbReference>
<dbReference type="AlphaFoldDB" id="H0VEW1"/>
<dbReference type="GO" id="GO:0000184">
    <property type="term" value="P:nuclear-transcribed mRNA catabolic process, nonsense-mediated decay"/>
    <property type="evidence" value="ECO:0007669"/>
    <property type="project" value="UniProtKB-KW"/>
</dbReference>
<keyword evidence="6" id="KW-0866">Nonsense-mediated mRNA decay</keyword>
<dbReference type="VEuPathDB" id="HostDB:ENSCPOG00000009552"/>
<evidence type="ECO:0000256" key="4">
    <source>
        <dbReference type="ARBA" id="ARBA00022737"/>
    </source>
</evidence>
<dbReference type="GeneTree" id="ENSGT00940000154788"/>
<keyword evidence="3 9" id="KW-0963">Cytoplasm</keyword>
<dbReference type="Bgee" id="ENSCPOG00000009552">
    <property type="expression patterns" value="Expressed in heart and 13 other cell types or tissues"/>
</dbReference>
<dbReference type="InterPro" id="IPR035979">
    <property type="entry name" value="RBD_domain_sf"/>
</dbReference>
<dbReference type="FunFam" id="3.30.70.330:FF:000003">
    <property type="entry name" value="Polyadenylate-binding protein"/>
    <property type="match status" value="1"/>
</dbReference>
<keyword evidence="13" id="KW-1185">Reference proteome</keyword>
<reference evidence="12" key="3">
    <citation type="submission" date="2025-09" db="UniProtKB">
        <authorList>
            <consortium name="Ensembl"/>
        </authorList>
    </citation>
    <scope>IDENTIFICATION</scope>
    <source>
        <strain evidence="12">2N</strain>
    </source>
</reference>
<dbReference type="InterPro" id="IPR012677">
    <property type="entry name" value="Nucleotide-bd_a/b_plait_sf"/>
</dbReference>
<dbReference type="InterPro" id="IPR045305">
    <property type="entry name" value="RRM2_I_PABPs"/>
</dbReference>
<dbReference type="SUPFAM" id="SSF54928">
    <property type="entry name" value="RNA-binding domain, RBD"/>
    <property type="match status" value="2"/>
</dbReference>
<dbReference type="FunFam" id="3.30.70.330:FF:000042">
    <property type="entry name" value="Polyadenylate-binding protein"/>
    <property type="match status" value="1"/>
</dbReference>
<evidence type="ECO:0000256" key="8">
    <source>
        <dbReference type="PROSITE-ProRule" id="PRU00176"/>
    </source>
</evidence>
<dbReference type="GO" id="GO:0003723">
    <property type="term" value="F:RNA binding"/>
    <property type="evidence" value="ECO:0007669"/>
    <property type="project" value="UniProtKB-UniRule"/>
</dbReference>
<dbReference type="GO" id="GO:0008380">
    <property type="term" value="P:RNA splicing"/>
    <property type="evidence" value="ECO:0007669"/>
    <property type="project" value="UniProtKB-KW"/>
</dbReference>
<dbReference type="EMBL" id="AAKN02054322">
    <property type="status" value="NOT_ANNOTATED_CDS"/>
    <property type="molecule type" value="Genomic_DNA"/>
</dbReference>
<protein>
    <recommendedName>
        <fullName evidence="9">Polyadenylate-binding protein</fullName>
        <shortName evidence="9">PABP</shortName>
    </recommendedName>
</protein>
<evidence type="ECO:0000256" key="9">
    <source>
        <dbReference type="RuleBase" id="RU362004"/>
    </source>
</evidence>
<dbReference type="InterPro" id="IPR003954">
    <property type="entry name" value="RRM_euk-type"/>
</dbReference>
<dbReference type="SMART" id="SM00361">
    <property type="entry name" value="RRM_1"/>
    <property type="match status" value="3"/>
</dbReference>
<dbReference type="FunFam" id="3.30.70.330:FF:000154">
    <property type="entry name" value="Polyadenylate-binding protein"/>
    <property type="match status" value="1"/>
</dbReference>
<dbReference type="FunFam" id="3.30.70.330:FF:000021">
    <property type="entry name" value="Polyadenylate-binding protein"/>
    <property type="match status" value="1"/>
</dbReference>
<name>H0VEW1_CAVPO</name>
<dbReference type="InterPro" id="IPR034364">
    <property type="entry name" value="PABP_RRM1"/>
</dbReference>
<dbReference type="CDD" id="cd12381">
    <property type="entry name" value="RRM4_I_PABPs"/>
    <property type="match status" value="1"/>
</dbReference>
<dbReference type="GO" id="GO:0010494">
    <property type="term" value="C:cytoplasmic stress granule"/>
    <property type="evidence" value="ECO:0007669"/>
    <property type="project" value="UniProtKB-SubCell"/>
</dbReference>
<evidence type="ECO:0000256" key="7">
    <source>
        <dbReference type="ARBA" id="ARBA00023187"/>
    </source>
</evidence>
<dbReference type="CDD" id="cd12378">
    <property type="entry name" value="RRM1_I_PABPs"/>
    <property type="match status" value="1"/>
</dbReference>
<evidence type="ECO:0000256" key="3">
    <source>
        <dbReference type="ARBA" id="ARBA00022490"/>
    </source>
</evidence>
<feature type="domain" description="RRM" evidence="10">
    <location>
        <begin position="99"/>
        <end position="175"/>
    </location>
</feature>
<dbReference type="Pfam" id="PF00658">
    <property type="entry name" value="MLLE"/>
    <property type="match status" value="1"/>
</dbReference>
<dbReference type="InterPro" id="IPR006515">
    <property type="entry name" value="PABP_1234"/>
</dbReference>
<dbReference type="NCBIfam" id="TIGR01628">
    <property type="entry name" value="PABP-1234"/>
    <property type="match status" value="1"/>
</dbReference>
<comment type="subcellular location">
    <subcellularLocation>
        <location evidence="1">Cytoplasm</location>
        <location evidence="1">Stress granule</location>
    </subcellularLocation>
</comment>
<evidence type="ECO:0000256" key="2">
    <source>
        <dbReference type="ARBA" id="ARBA00008557"/>
    </source>
</evidence>
<gene>
    <name evidence="12" type="primary">PABPC4</name>
</gene>
<keyword evidence="7" id="KW-0508">mRNA splicing</keyword>
<evidence type="ECO:0000259" key="11">
    <source>
        <dbReference type="PROSITE" id="PS51309"/>
    </source>
</evidence>
<keyword evidence="5 8" id="KW-0694">RNA-binding</keyword>
<reference evidence="13" key="1">
    <citation type="journal article" date="2011" name="Nature">
        <title>A high-resolution map of human evolutionary constraint using 29 mammals.</title>
        <authorList>
            <person name="Lindblad-Toh K."/>
            <person name="Garber M."/>
            <person name="Zuk O."/>
            <person name="Lin M.F."/>
            <person name="Parker B.J."/>
            <person name="Washietl S."/>
            <person name="Kheradpour P."/>
            <person name="Ernst J."/>
            <person name="Jordan G."/>
            <person name="Mauceli E."/>
            <person name="Ward L.D."/>
            <person name="Lowe C.B."/>
            <person name="Holloway A.K."/>
            <person name="Clamp M."/>
            <person name="Gnerre S."/>
            <person name="Alfoldi J."/>
            <person name="Beal K."/>
            <person name="Chang J."/>
            <person name="Clawson H."/>
            <person name="Cuff J."/>
            <person name="Di Palma F."/>
            <person name="Fitzgerald S."/>
            <person name="Flicek P."/>
            <person name="Guttman M."/>
            <person name="Hubisz M.J."/>
            <person name="Jaffe D.B."/>
            <person name="Jungreis I."/>
            <person name="Kent W.J."/>
            <person name="Kostka D."/>
            <person name="Lara M."/>
            <person name="Martins A.L."/>
            <person name="Massingham T."/>
            <person name="Moltke I."/>
            <person name="Raney B.J."/>
            <person name="Rasmussen M.D."/>
            <person name="Robinson J."/>
            <person name="Stark A."/>
            <person name="Vilella A.J."/>
            <person name="Wen J."/>
            <person name="Xie X."/>
            <person name="Zody M.C."/>
            <person name="Baldwin J."/>
            <person name="Bloom T."/>
            <person name="Chin C.W."/>
            <person name="Heiman D."/>
            <person name="Nicol R."/>
            <person name="Nusbaum C."/>
            <person name="Young S."/>
            <person name="Wilkinson J."/>
            <person name="Worley K.C."/>
            <person name="Kovar C.L."/>
            <person name="Muzny D.M."/>
            <person name="Gibbs R.A."/>
            <person name="Cree A."/>
            <person name="Dihn H.H."/>
            <person name="Fowler G."/>
            <person name="Jhangiani S."/>
            <person name="Joshi V."/>
            <person name="Lee S."/>
            <person name="Lewis L.R."/>
            <person name="Nazareth L.V."/>
            <person name="Okwuonu G."/>
            <person name="Santibanez J."/>
            <person name="Warren W.C."/>
            <person name="Mardis E.R."/>
            <person name="Weinstock G.M."/>
            <person name="Wilson R.K."/>
            <person name="Delehaunty K."/>
            <person name="Dooling D."/>
            <person name="Fronik C."/>
            <person name="Fulton L."/>
            <person name="Fulton B."/>
            <person name="Graves T."/>
            <person name="Minx P."/>
            <person name="Sodergren E."/>
            <person name="Birney E."/>
            <person name="Margulies E.H."/>
            <person name="Herrero J."/>
            <person name="Green E.D."/>
            <person name="Haussler D."/>
            <person name="Siepel A."/>
            <person name="Goldman N."/>
            <person name="Pollard K.S."/>
            <person name="Pedersen J.S."/>
            <person name="Lander E.S."/>
            <person name="Kellis M."/>
        </authorList>
    </citation>
    <scope>NUCLEOTIDE SEQUENCE [LARGE SCALE GENOMIC DNA]</scope>
    <source>
        <strain evidence="13">2N</strain>
    </source>
</reference>
<dbReference type="Gene3D" id="1.10.1900.10">
    <property type="entry name" value="c-terminal domain of poly(a) binding protein"/>
    <property type="match status" value="1"/>
</dbReference>
<evidence type="ECO:0000313" key="12">
    <source>
        <dbReference type="Ensembl" id="ENSCPOP00000008574.3"/>
    </source>
</evidence>
<evidence type="ECO:0000313" key="13">
    <source>
        <dbReference type="Proteomes" id="UP000005447"/>
    </source>
</evidence>
<dbReference type="Proteomes" id="UP000005447">
    <property type="component" value="Unassembled WGS sequence"/>
</dbReference>
<dbReference type="PROSITE" id="PS51309">
    <property type="entry name" value="PABC"/>
    <property type="match status" value="1"/>
</dbReference>
<dbReference type="SMART" id="SM00517">
    <property type="entry name" value="PolyA"/>
    <property type="match status" value="1"/>
</dbReference>
<comment type="function">
    <text evidence="9">Binds the poly(A) tail of mRNA.</text>
</comment>
<dbReference type="InterPro" id="IPR036053">
    <property type="entry name" value="PABP-dom"/>
</dbReference>
<dbReference type="Pfam" id="PF00076">
    <property type="entry name" value="RRM_1"/>
    <property type="match status" value="4"/>
</dbReference>
<proteinExistence type="inferred from homology"/>
<feature type="domain" description="RRM" evidence="10">
    <location>
        <begin position="191"/>
        <end position="268"/>
    </location>
</feature>
<keyword evidence="4" id="KW-0677">Repeat</keyword>
<sequence length="612" mass="67792">MNAAASSYPMASLYVGDLHSDVTEAMLYEKFSPAGPVLSIRVCRDMITRRSLGYAYVNFQQPADAERALDTMNFDVIKGKPIRIMWSQRDPSLRKSGVGNVFIKNLDKSIDNKALYDTFSAFGNILSCKVVCDENGSKGYAFVHFETQEAADKAIEKMNGMLLNDRKVFVGRFKSRKEREAELGAKAKEFTNVYIKNFGEEVDDENLKELFSQFGKTLSVKVMRDPSGKSKGFGFVSYEKHEDANKAVEEMNGKEINGKIIFVGRAQKKVERQAELKRKFEQLKQERISRYQGVNLYIKNLDDTIDDEKLRKEFSPFGSITSAKVMLEDGRSKGFGFVCFSSPEEATKAVTEMNGRIVGSKPLYVALAQRKEERKAHLTNQYMQRVAGMRALPANAILNQFQPAAGGYFVPAVPQAQGRPPYYTPNQLAQMRPNPRWQQGGRPQGKWMYLVCLPAFSCMHLVGQSLASLAVPNLAPRAAVAAAAPRAVAPYKYASSVRSPHPAIQPLQAPQPAVHVQGQEPLTASMLAAAPPQEQKQMLGERLFPLIQTMHSNLAGKITGMLLEIDNSELLHMLESPESLRSKVDEAVAVLQAHHAKKEAAQKVGAVAAATS</sequence>
<dbReference type="InterPro" id="IPR000504">
    <property type="entry name" value="RRM_dom"/>
</dbReference>
<organism evidence="12 13">
    <name type="scientific">Cavia porcellus</name>
    <name type="common">Guinea pig</name>
    <dbReference type="NCBI Taxonomy" id="10141"/>
    <lineage>
        <taxon>Eukaryota</taxon>
        <taxon>Metazoa</taxon>
        <taxon>Chordata</taxon>
        <taxon>Craniata</taxon>
        <taxon>Vertebrata</taxon>
        <taxon>Euteleostomi</taxon>
        <taxon>Mammalia</taxon>
        <taxon>Eutheria</taxon>
        <taxon>Euarchontoglires</taxon>
        <taxon>Glires</taxon>
        <taxon>Rodentia</taxon>
        <taxon>Hystricomorpha</taxon>
        <taxon>Caviidae</taxon>
        <taxon>Cavia</taxon>
    </lineage>
</organism>
<dbReference type="Ensembl" id="ENSCPOT00000009638.3">
    <property type="protein sequence ID" value="ENSCPOP00000008574.3"/>
    <property type="gene ID" value="ENSCPOG00000009552.4"/>
</dbReference>
<reference evidence="12" key="2">
    <citation type="submission" date="2025-08" db="UniProtKB">
        <authorList>
            <consortium name="Ensembl"/>
        </authorList>
    </citation>
    <scope>IDENTIFICATION</scope>
    <source>
        <strain evidence="12">2N</strain>
    </source>
</reference>
<dbReference type="Gene3D" id="3.30.70.330">
    <property type="match status" value="4"/>
</dbReference>
<dbReference type="CDD" id="cd12379">
    <property type="entry name" value="RRM2_I_PABPs"/>
    <property type="match status" value="1"/>
</dbReference>
<feature type="domain" description="PABC" evidence="11">
    <location>
        <begin position="519"/>
        <end position="596"/>
    </location>
</feature>
<evidence type="ECO:0000259" key="10">
    <source>
        <dbReference type="PROSITE" id="PS50102"/>
    </source>
</evidence>
<evidence type="ECO:0000256" key="1">
    <source>
        <dbReference type="ARBA" id="ARBA00004210"/>
    </source>
</evidence>
<comment type="similarity">
    <text evidence="2 9">Belongs to the polyadenylate-binding protein type-1 family.</text>
</comment>